<evidence type="ECO:0000313" key="2">
    <source>
        <dbReference type="Proteomes" id="UP000664480"/>
    </source>
</evidence>
<proteinExistence type="predicted"/>
<name>A0ABS3CI07_9BACT</name>
<sequence>MKNKLSGMKKGVLATLFLSHIYLLVLVFGSCVDQLDSDPFNSCPAAKTVNATDIKITYSPYKGSSFATDQDTVALKDFSFNFELVPQLNTEGFIGNLPGRAMALTCIQSYNFKNISNIAVTLLAPFNGLPVGTDISYLLKVNSETTLNRFRQFDNLSIYLGATLNIVPENYQQLKTRTFLFLKDGTNVSVDSSSPYLKTN</sequence>
<dbReference type="EMBL" id="JAFKCU010000002">
    <property type="protein sequence ID" value="MBN7816146.1"/>
    <property type="molecule type" value="Genomic_DNA"/>
</dbReference>
<dbReference type="PROSITE" id="PS51257">
    <property type="entry name" value="PROKAR_LIPOPROTEIN"/>
    <property type="match status" value="1"/>
</dbReference>
<protein>
    <recommendedName>
        <fullName evidence="3">DUF4843 domain-containing protein</fullName>
    </recommendedName>
</protein>
<dbReference type="Proteomes" id="UP000664480">
    <property type="component" value="Unassembled WGS sequence"/>
</dbReference>
<organism evidence="1 2">
    <name type="scientific">Algoriphagus pacificus</name>
    <dbReference type="NCBI Taxonomy" id="2811234"/>
    <lineage>
        <taxon>Bacteria</taxon>
        <taxon>Pseudomonadati</taxon>
        <taxon>Bacteroidota</taxon>
        <taxon>Cytophagia</taxon>
        <taxon>Cytophagales</taxon>
        <taxon>Cyclobacteriaceae</taxon>
        <taxon>Algoriphagus</taxon>
    </lineage>
</organism>
<evidence type="ECO:0008006" key="3">
    <source>
        <dbReference type="Google" id="ProtNLM"/>
    </source>
</evidence>
<keyword evidence="2" id="KW-1185">Reference proteome</keyword>
<accession>A0ABS3CI07</accession>
<gene>
    <name evidence="1" type="ORF">J0A69_11930</name>
</gene>
<evidence type="ECO:0000313" key="1">
    <source>
        <dbReference type="EMBL" id="MBN7816146.1"/>
    </source>
</evidence>
<reference evidence="1 2" key="1">
    <citation type="submission" date="2021-03" db="EMBL/GenBank/DDBJ databases">
        <title>novel species isolated from a fishpond in China.</title>
        <authorList>
            <person name="Lu H."/>
            <person name="Cai Z."/>
        </authorList>
    </citation>
    <scope>NUCLEOTIDE SEQUENCE [LARGE SCALE GENOMIC DNA]</scope>
    <source>
        <strain evidence="1 2">YJ13C</strain>
    </source>
</reference>
<comment type="caution">
    <text evidence="1">The sequence shown here is derived from an EMBL/GenBank/DDBJ whole genome shotgun (WGS) entry which is preliminary data.</text>
</comment>
<dbReference type="RefSeq" id="WP_206586779.1">
    <property type="nucleotide sequence ID" value="NZ_JAFKCU010000002.1"/>
</dbReference>